<comment type="caution">
    <text evidence="1">The sequence shown here is derived from an EMBL/GenBank/DDBJ whole genome shotgun (WGS) entry which is preliminary data.</text>
</comment>
<dbReference type="InterPro" id="IPR052343">
    <property type="entry name" value="Retrotransposon-Effector_Assoc"/>
</dbReference>
<organism evidence="1">
    <name type="scientific">Sesamum angustifolium</name>
    <dbReference type="NCBI Taxonomy" id="2727405"/>
    <lineage>
        <taxon>Eukaryota</taxon>
        <taxon>Viridiplantae</taxon>
        <taxon>Streptophyta</taxon>
        <taxon>Embryophyta</taxon>
        <taxon>Tracheophyta</taxon>
        <taxon>Spermatophyta</taxon>
        <taxon>Magnoliopsida</taxon>
        <taxon>eudicotyledons</taxon>
        <taxon>Gunneridae</taxon>
        <taxon>Pentapetalae</taxon>
        <taxon>asterids</taxon>
        <taxon>lamiids</taxon>
        <taxon>Lamiales</taxon>
        <taxon>Pedaliaceae</taxon>
        <taxon>Sesamum</taxon>
    </lineage>
</organism>
<name>A0AAW2J0B0_9LAMI</name>
<evidence type="ECO:0000313" key="1">
    <source>
        <dbReference type="EMBL" id="KAL0287775.1"/>
    </source>
</evidence>
<dbReference type="PANTHER" id="PTHR46890">
    <property type="entry name" value="NON-LTR RETROLELEMENT REVERSE TRANSCRIPTASE-LIKE PROTEIN-RELATED"/>
    <property type="match status" value="1"/>
</dbReference>
<dbReference type="EMBL" id="JACGWK010001470">
    <property type="protein sequence ID" value="KAL0287775.1"/>
    <property type="molecule type" value="Genomic_DNA"/>
</dbReference>
<accession>A0AAW2J0B0</accession>
<protein>
    <submittedName>
        <fullName evidence="1">Uncharacterized protein</fullName>
    </submittedName>
</protein>
<dbReference type="PANTHER" id="PTHR46890:SF48">
    <property type="entry name" value="RNA-DIRECTED DNA POLYMERASE"/>
    <property type="match status" value="1"/>
</dbReference>
<reference evidence="1" key="2">
    <citation type="journal article" date="2024" name="Plant">
        <title>Genomic evolution and insights into agronomic trait innovations of Sesamum species.</title>
        <authorList>
            <person name="Miao H."/>
            <person name="Wang L."/>
            <person name="Qu L."/>
            <person name="Liu H."/>
            <person name="Sun Y."/>
            <person name="Le M."/>
            <person name="Wang Q."/>
            <person name="Wei S."/>
            <person name="Zheng Y."/>
            <person name="Lin W."/>
            <person name="Duan Y."/>
            <person name="Cao H."/>
            <person name="Xiong S."/>
            <person name="Wang X."/>
            <person name="Wei L."/>
            <person name="Li C."/>
            <person name="Ma Q."/>
            <person name="Ju M."/>
            <person name="Zhao R."/>
            <person name="Li G."/>
            <person name="Mu C."/>
            <person name="Tian Q."/>
            <person name="Mei H."/>
            <person name="Zhang T."/>
            <person name="Gao T."/>
            <person name="Zhang H."/>
        </authorList>
    </citation>
    <scope>NUCLEOTIDE SEQUENCE</scope>
    <source>
        <strain evidence="1">G01</strain>
    </source>
</reference>
<reference evidence="1" key="1">
    <citation type="submission" date="2020-06" db="EMBL/GenBank/DDBJ databases">
        <authorList>
            <person name="Li T."/>
            <person name="Hu X."/>
            <person name="Zhang T."/>
            <person name="Song X."/>
            <person name="Zhang H."/>
            <person name="Dai N."/>
            <person name="Sheng W."/>
            <person name="Hou X."/>
            <person name="Wei L."/>
        </authorList>
    </citation>
    <scope>NUCLEOTIDE SEQUENCE</scope>
    <source>
        <strain evidence="1">G01</strain>
        <tissue evidence="1">Leaf</tissue>
    </source>
</reference>
<gene>
    <name evidence="1" type="ORF">Sangu_2679400</name>
</gene>
<dbReference type="AlphaFoldDB" id="A0AAW2J0B0"/>
<sequence length="314" mass="34429">MLGRACCRSPTAALECDVGRRASACAFGHCVRNGRVSGDWLVWACWIPARAATTPPCKPLQSSAQARSRLGRGRFPVLHTCCEGILLSRTSCLRPAPRPAADLEAHVVPRDPRAPCALRWTTASLPDLSDAENTVGMRPRASVCPETSVLRFVRTTPVAVLGSSMRGGVGEECYLVDPASSHMLVSKIKPCMSEPVFLEEMDSEHLEDGLTNEDRRSLCIMLTLEEVWEAVFSINPDSVAGPDRFGEVFFHTCWEIISEDVFGAVTEFFRKVKMPKGFTATTISLIPKTASPTCWSEYRSISLCNVTNKICRSS</sequence>
<proteinExistence type="predicted"/>